<gene>
    <name evidence="4" type="ORF">MNBD_NITROSPIRAE01-433</name>
</gene>
<dbReference type="PRINTS" id="PR00040">
    <property type="entry name" value="HTHMERR"/>
</dbReference>
<dbReference type="Pfam" id="PF13411">
    <property type="entry name" value="MerR_1"/>
    <property type="match status" value="1"/>
</dbReference>
<evidence type="ECO:0000256" key="2">
    <source>
        <dbReference type="SAM" id="MobiDB-lite"/>
    </source>
</evidence>
<keyword evidence="1" id="KW-0238">DNA-binding</keyword>
<feature type="region of interest" description="Disordered" evidence="2">
    <location>
        <begin position="116"/>
        <end position="140"/>
    </location>
</feature>
<organism evidence="4">
    <name type="scientific">hydrothermal vent metagenome</name>
    <dbReference type="NCBI Taxonomy" id="652676"/>
    <lineage>
        <taxon>unclassified sequences</taxon>
        <taxon>metagenomes</taxon>
        <taxon>ecological metagenomes</taxon>
    </lineage>
</organism>
<dbReference type="SMART" id="SM00422">
    <property type="entry name" value="HTH_MERR"/>
    <property type="match status" value="1"/>
</dbReference>
<dbReference type="PROSITE" id="PS50937">
    <property type="entry name" value="HTH_MERR_2"/>
    <property type="match status" value="1"/>
</dbReference>
<dbReference type="Gene3D" id="1.10.1660.10">
    <property type="match status" value="1"/>
</dbReference>
<evidence type="ECO:0000313" key="4">
    <source>
        <dbReference type="EMBL" id="VAX31246.1"/>
    </source>
</evidence>
<reference evidence="4" key="1">
    <citation type="submission" date="2018-06" db="EMBL/GenBank/DDBJ databases">
        <authorList>
            <person name="Zhirakovskaya E."/>
        </authorList>
    </citation>
    <scope>NUCLEOTIDE SEQUENCE</scope>
</reference>
<dbReference type="EMBL" id="UOGF01000073">
    <property type="protein sequence ID" value="VAX31246.1"/>
    <property type="molecule type" value="Genomic_DNA"/>
</dbReference>
<dbReference type="InterPro" id="IPR000551">
    <property type="entry name" value="MerR-type_HTH_dom"/>
</dbReference>
<dbReference type="GO" id="GO:0003677">
    <property type="term" value="F:DNA binding"/>
    <property type="evidence" value="ECO:0007669"/>
    <property type="project" value="UniProtKB-KW"/>
</dbReference>
<feature type="domain" description="HTH merR-type" evidence="3">
    <location>
        <begin position="1"/>
        <end position="72"/>
    </location>
</feature>
<accession>A0A3B1CL23</accession>
<proteinExistence type="predicted"/>
<sequence>MSPFSIGQLAKKTHVKVQTVRYYERRGLIPNPPRRESGYRQFSETDVERIRFIKYAQSIGFTLNEIAEMIALIIEPSATCGDVSKRIDAKLCDVENKIKTLLMMKNTLIDLKKGCKEPDLSSKDCPILESLDTEKDGVDE</sequence>
<dbReference type="AlphaFoldDB" id="A0A3B1CL23"/>
<dbReference type="PANTHER" id="PTHR30204">
    <property type="entry name" value="REDOX-CYCLING DRUG-SENSING TRANSCRIPTIONAL ACTIVATOR SOXR"/>
    <property type="match status" value="1"/>
</dbReference>
<dbReference type="PANTHER" id="PTHR30204:SF92">
    <property type="entry name" value="HTH-TYPE TRANSCRIPTIONAL REGULATOR ZNTR"/>
    <property type="match status" value="1"/>
</dbReference>
<evidence type="ECO:0000256" key="1">
    <source>
        <dbReference type="ARBA" id="ARBA00023125"/>
    </source>
</evidence>
<protein>
    <submittedName>
        <fullName evidence="4">Transcriptional regulator, MerR family</fullName>
    </submittedName>
</protein>
<evidence type="ECO:0000259" key="3">
    <source>
        <dbReference type="PROSITE" id="PS50937"/>
    </source>
</evidence>
<dbReference type="InterPro" id="IPR047057">
    <property type="entry name" value="MerR_fam"/>
</dbReference>
<dbReference type="GO" id="GO:0003700">
    <property type="term" value="F:DNA-binding transcription factor activity"/>
    <property type="evidence" value="ECO:0007669"/>
    <property type="project" value="InterPro"/>
</dbReference>
<dbReference type="InterPro" id="IPR009061">
    <property type="entry name" value="DNA-bd_dom_put_sf"/>
</dbReference>
<dbReference type="SUPFAM" id="SSF46955">
    <property type="entry name" value="Putative DNA-binding domain"/>
    <property type="match status" value="1"/>
</dbReference>
<name>A0A3B1CL23_9ZZZZ</name>